<proteinExistence type="predicted"/>
<dbReference type="InterPro" id="IPR036291">
    <property type="entry name" value="NAD(P)-bd_dom_sf"/>
</dbReference>
<sequence length="152" mass="16466">MSGHAPGGGDLGRLRRRAQPGMAGRGGPRRALLDQHRLLRPEQGCAYDSMIQLPPHQDLKILSSLEPAPASLHGLPRISTLAAGAWYPASNTLAEKAAWKFEEENGLHVVVVNPGTILGSMIPPRINASMAIFLHLLEVNDERSLYEHLSAL</sequence>
<dbReference type="AlphaFoldDB" id="A0A453RVT6"/>
<dbReference type="Proteomes" id="UP000015105">
    <property type="component" value="Chromosome 7D"/>
</dbReference>
<dbReference type="SUPFAM" id="SSF51735">
    <property type="entry name" value="NAD(P)-binding Rossmann-fold domains"/>
    <property type="match status" value="1"/>
</dbReference>
<reference evidence="3" key="2">
    <citation type="journal article" date="2017" name="Nat. Plants">
        <title>The Aegilops tauschii genome reveals multiple impacts of transposons.</title>
        <authorList>
            <person name="Zhao G."/>
            <person name="Zou C."/>
            <person name="Li K."/>
            <person name="Wang K."/>
            <person name="Li T."/>
            <person name="Gao L."/>
            <person name="Zhang X."/>
            <person name="Wang H."/>
            <person name="Yang Z."/>
            <person name="Liu X."/>
            <person name="Jiang W."/>
            <person name="Mao L."/>
            <person name="Kong X."/>
            <person name="Jiao Y."/>
            <person name="Jia J."/>
        </authorList>
    </citation>
    <scope>NUCLEOTIDE SEQUENCE [LARGE SCALE GENOMIC DNA]</scope>
    <source>
        <strain evidence="3">cv. AL8/78</strain>
    </source>
</reference>
<reference evidence="2" key="3">
    <citation type="journal article" date="2017" name="Nature">
        <title>Genome sequence of the progenitor of the wheat D genome Aegilops tauschii.</title>
        <authorList>
            <person name="Luo M.C."/>
            <person name="Gu Y.Q."/>
            <person name="Puiu D."/>
            <person name="Wang H."/>
            <person name="Twardziok S.O."/>
            <person name="Deal K.R."/>
            <person name="Huo N."/>
            <person name="Zhu T."/>
            <person name="Wang L."/>
            <person name="Wang Y."/>
            <person name="McGuire P.E."/>
            <person name="Liu S."/>
            <person name="Long H."/>
            <person name="Ramasamy R.K."/>
            <person name="Rodriguez J.C."/>
            <person name="Van S.L."/>
            <person name="Yuan L."/>
            <person name="Wang Z."/>
            <person name="Xia Z."/>
            <person name="Xiao L."/>
            <person name="Anderson O.D."/>
            <person name="Ouyang S."/>
            <person name="Liang Y."/>
            <person name="Zimin A.V."/>
            <person name="Pertea G."/>
            <person name="Qi P."/>
            <person name="Bennetzen J.L."/>
            <person name="Dai X."/>
            <person name="Dawson M.W."/>
            <person name="Muller H.G."/>
            <person name="Kugler K."/>
            <person name="Rivarola-Duarte L."/>
            <person name="Spannagl M."/>
            <person name="Mayer K.F.X."/>
            <person name="Lu F.H."/>
            <person name="Bevan M.W."/>
            <person name="Leroy P."/>
            <person name="Li P."/>
            <person name="You F.M."/>
            <person name="Sun Q."/>
            <person name="Liu Z."/>
            <person name="Lyons E."/>
            <person name="Wicker T."/>
            <person name="Salzberg S.L."/>
            <person name="Devos K.M."/>
            <person name="Dvorak J."/>
        </authorList>
    </citation>
    <scope>NUCLEOTIDE SEQUENCE [LARGE SCALE GENOMIC DNA]</scope>
    <source>
        <strain evidence="2">cv. AL8/78</strain>
    </source>
</reference>
<protein>
    <recommendedName>
        <fullName evidence="4">NAD-dependent epimerase/dehydratase domain-containing protein</fullName>
    </recommendedName>
</protein>
<evidence type="ECO:0000256" key="1">
    <source>
        <dbReference type="SAM" id="MobiDB-lite"/>
    </source>
</evidence>
<evidence type="ECO:0000313" key="3">
    <source>
        <dbReference type="Proteomes" id="UP000015105"/>
    </source>
</evidence>
<feature type="region of interest" description="Disordered" evidence="1">
    <location>
        <begin position="1"/>
        <end position="29"/>
    </location>
</feature>
<dbReference type="Gramene" id="AET7Gv20729500.10">
    <property type="protein sequence ID" value="AET7Gv20729500.10"/>
    <property type="gene ID" value="AET7Gv20729500"/>
</dbReference>
<reference evidence="2" key="5">
    <citation type="journal article" date="2021" name="G3 (Bethesda)">
        <title>Aegilops tauschii genome assembly Aet v5.0 features greater sequence contiguity and improved annotation.</title>
        <authorList>
            <person name="Wang L."/>
            <person name="Zhu T."/>
            <person name="Rodriguez J.C."/>
            <person name="Deal K.R."/>
            <person name="Dubcovsky J."/>
            <person name="McGuire P.E."/>
            <person name="Lux T."/>
            <person name="Spannagl M."/>
            <person name="Mayer K.F.X."/>
            <person name="Baldrich P."/>
            <person name="Meyers B.C."/>
            <person name="Huo N."/>
            <person name="Gu Y.Q."/>
            <person name="Zhou H."/>
            <person name="Devos K.M."/>
            <person name="Bennetzen J.L."/>
            <person name="Unver T."/>
            <person name="Budak H."/>
            <person name="Gulick P.J."/>
            <person name="Galiba G."/>
            <person name="Kalapos B."/>
            <person name="Nelson D.R."/>
            <person name="Li P."/>
            <person name="You F.M."/>
            <person name="Luo M.C."/>
            <person name="Dvorak J."/>
        </authorList>
    </citation>
    <scope>NUCLEOTIDE SEQUENCE [LARGE SCALE GENOMIC DNA]</scope>
    <source>
        <strain evidence="2">cv. AL8/78</strain>
    </source>
</reference>
<accession>A0A453RVT6</accession>
<feature type="compositionally biased region" description="Gly residues" evidence="1">
    <location>
        <begin position="1"/>
        <end position="11"/>
    </location>
</feature>
<dbReference type="EnsemblPlants" id="AET7Gv20729500.10">
    <property type="protein sequence ID" value="AET7Gv20729500.10"/>
    <property type="gene ID" value="AET7Gv20729500"/>
</dbReference>
<evidence type="ECO:0000313" key="2">
    <source>
        <dbReference type="EnsemblPlants" id="AET7Gv20729500.10"/>
    </source>
</evidence>
<evidence type="ECO:0008006" key="4">
    <source>
        <dbReference type="Google" id="ProtNLM"/>
    </source>
</evidence>
<reference evidence="3" key="1">
    <citation type="journal article" date="2014" name="Science">
        <title>Ancient hybridizations among the ancestral genomes of bread wheat.</title>
        <authorList>
            <consortium name="International Wheat Genome Sequencing Consortium,"/>
            <person name="Marcussen T."/>
            <person name="Sandve S.R."/>
            <person name="Heier L."/>
            <person name="Spannagl M."/>
            <person name="Pfeifer M."/>
            <person name="Jakobsen K.S."/>
            <person name="Wulff B.B."/>
            <person name="Steuernagel B."/>
            <person name="Mayer K.F."/>
            <person name="Olsen O.A."/>
        </authorList>
    </citation>
    <scope>NUCLEOTIDE SEQUENCE [LARGE SCALE GENOMIC DNA]</scope>
    <source>
        <strain evidence="3">cv. AL8/78</strain>
    </source>
</reference>
<dbReference type="Gene3D" id="3.40.50.720">
    <property type="entry name" value="NAD(P)-binding Rossmann-like Domain"/>
    <property type="match status" value="1"/>
</dbReference>
<dbReference type="STRING" id="200361.A0A453RVT6"/>
<keyword evidence="3" id="KW-1185">Reference proteome</keyword>
<name>A0A453RVT6_AEGTS</name>
<organism evidence="2 3">
    <name type="scientific">Aegilops tauschii subsp. strangulata</name>
    <name type="common">Goatgrass</name>
    <dbReference type="NCBI Taxonomy" id="200361"/>
    <lineage>
        <taxon>Eukaryota</taxon>
        <taxon>Viridiplantae</taxon>
        <taxon>Streptophyta</taxon>
        <taxon>Embryophyta</taxon>
        <taxon>Tracheophyta</taxon>
        <taxon>Spermatophyta</taxon>
        <taxon>Magnoliopsida</taxon>
        <taxon>Liliopsida</taxon>
        <taxon>Poales</taxon>
        <taxon>Poaceae</taxon>
        <taxon>BOP clade</taxon>
        <taxon>Pooideae</taxon>
        <taxon>Triticodae</taxon>
        <taxon>Triticeae</taxon>
        <taxon>Triticinae</taxon>
        <taxon>Aegilops</taxon>
    </lineage>
</organism>
<reference evidence="2" key="4">
    <citation type="submission" date="2019-03" db="UniProtKB">
        <authorList>
            <consortium name="EnsemblPlants"/>
        </authorList>
    </citation>
    <scope>IDENTIFICATION</scope>
</reference>